<dbReference type="AlphaFoldDB" id="A0A1X7LL74"/>
<accession>A0A1X7LL74</accession>
<sequence>MTIESHLQRIRKKIAGGARVIIGLTGAPGAGKSTLAQALLERLAGQAVVVPMDGFHLANVELARLGRADRKGAEDTFDSAGYVALLRRLRAPHADEIVYAPLFRREIEEPIANAIPVLPGTPVIITEGNYLLLDQGHWRYVRELLDEIWFVDIDSELRRERLVARHMEFGRSARAAAEWVERTDEPNARLIESTRVRADYVISIGAS</sequence>
<keyword evidence="3" id="KW-1185">Reference proteome</keyword>
<dbReference type="Proteomes" id="UP000193228">
    <property type="component" value="Unassembled WGS sequence"/>
</dbReference>
<proteinExistence type="predicted"/>
<evidence type="ECO:0000259" key="1">
    <source>
        <dbReference type="Pfam" id="PF00485"/>
    </source>
</evidence>
<keyword evidence="2" id="KW-0808">Transferase</keyword>
<dbReference type="InterPro" id="IPR006083">
    <property type="entry name" value="PRK/URK"/>
</dbReference>
<dbReference type="STRING" id="1515439.SAMN06265784_106326"/>
<organism evidence="2 3">
    <name type="scientific">Paraburkholderia susongensis</name>
    <dbReference type="NCBI Taxonomy" id="1515439"/>
    <lineage>
        <taxon>Bacteria</taxon>
        <taxon>Pseudomonadati</taxon>
        <taxon>Pseudomonadota</taxon>
        <taxon>Betaproteobacteria</taxon>
        <taxon>Burkholderiales</taxon>
        <taxon>Burkholderiaceae</taxon>
        <taxon>Paraburkholderia</taxon>
    </lineage>
</organism>
<dbReference type="PANTHER" id="PTHR10285">
    <property type="entry name" value="URIDINE KINASE"/>
    <property type="match status" value="1"/>
</dbReference>
<gene>
    <name evidence="2" type="ORF">SAMN06265784_106326</name>
</gene>
<dbReference type="GO" id="GO:0005524">
    <property type="term" value="F:ATP binding"/>
    <property type="evidence" value="ECO:0007669"/>
    <property type="project" value="InterPro"/>
</dbReference>
<dbReference type="SUPFAM" id="SSF52540">
    <property type="entry name" value="P-loop containing nucleoside triphosphate hydrolases"/>
    <property type="match status" value="1"/>
</dbReference>
<dbReference type="GO" id="GO:0016301">
    <property type="term" value="F:kinase activity"/>
    <property type="evidence" value="ECO:0007669"/>
    <property type="project" value="UniProtKB-KW"/>
</dbReference>
<dbReference type="Gene3D" id="3.40.50.300">
    <property type="entry name" value="P-loop containing nucleotide triphosphate hydrolases"/>
    <property type="match status" value="2"/>
</dbReference>
<dbReference type="EMBL" id="FXAT01000006">
    <property type="protein sequence ID" value="SMG54093.1"/>
    <property type="molecule type" value="Genomic_DNA"/>
</dbReference>
<dbReference type="Pfam" id="PF00485">
    <property type="entry name" value="PRK"/>
    <property type="match status" value="1"/>
</dbReference>
<name>A0A1X7LL74_9BURK</name>
<dbReference type="NCBIfam" id="NF006743">
    <property type="entry name" value="PRK09270.1-2"/>
    <property type="match status" value="1"/>
</dbReference>
<evidence type="ECO:0000313" key="2">
    <source>
        <dbReference type="EMBL" id="SMG54093.1"/>
    </source>
</evidence>
<reference evidence="3" key="1">
    <citation type="submission" date="2017-04" db="EMBL/GenBank/DDBJ databases">
        <authorList>
            <person name="Varghese N."/>
            <person name="Submissions S."/>
        </authorList>
    </citation>
    <scope>NUCLEOTIDE SEQUENCE [LARGE SCALE GENOMIC DNA]</scope>
    <source>
        <strain evidence="3">LMG 29540</strain>
    </source>
</reference>
<evidence type="ECO:0000313" key="3">
    <source>
        <dbReference type="Proteomes" id="UP000193228"/>
    </source>
</evidence>
<dbReference type="InterPro" id="IPR027417">
    <property type="entry name" value="P-loop_NTPase"/>
</dbReference>
<dbReference type="OrthoDB" id="1550976at2"/>
<dbReference type="RefSeq" id="WP_085486378.1">
    <property type="nucleotide sequence ID" value="NZ_FXAT01000006.1"/>
</dbReference>
<protein>
    <submittedName>
        <fullName evidence="2">Panthothenate kinase</fullName>
    </submittedName>
</protein>
<feature type="domain" description="Phosphoribulokinase/uridine kinase" evidence="1">
    <location>
        <begin position="21"/>
        <end position="203"/>
    </location>
</feature>
<keyword evidence="2" id="KW-0418">Kinase</keyword>